<evidence type="ECO:0000256" key="4">
    <source>
        <dbReference type="ARBA" id="ARBA00022989"/>
    </source>
</evidence>
<name>A0A1Y2HDI7_9FUNG</name>
<feature type="transmembrane region" description="Helical" evidence="6">
    <location>
        <begin position="455"/>
        <end position="477"/>
    </location>
</feature>
<keyword evidence="3 6" id="KW-0812">Transmembrane</keyword>
<sequence length="533" mass="59684">MVWAKVFPDFTPTERRNVAIYIMGIMGYKFALENLSGCFSNIILQRVPQNPSTVWSTIVSVNFAAQSIGSLLVSPLMKRWPTSRVLSTAIITFGLLVAIVPILEFFTGGGRDGTLTAGEKKYKFGQYDPMIVGYLFPVIGIFHGIIELVRRVIPKDIVGADALKLKRMDGMVMVFYQIAGTSGALLSRVWIDKINYAYTLAIIPVVYLFVVAPIWSRIRNEEEKVAAINYKSQGAIREIGAIFRAFFRSVWIGAKLTLTNRSLVWLTFAYSVPFVIHRYKENVLYAHYANFGLSRGAYQQQLIAGSNFGELLGALLIVIYAITVPTPIPWQRLDALSLLTLWIYPLAAPWRENIEGWVWFLTLYNIPVSLGWSAGDCSLVAYIQSRLGSIENVDSSISPLGAVMSFLYVFYIAVFATLSQAIGRLQDSYVRDLRSKFGAPREWKNLIGLAPTQEAMMWSAGFVVSLACFLILVSTFVPKGSFAWNPAVIDSDEDLVEIKRQVAAHAARMTTRITRARRMPSTTPFLCKERCCM</sequence>
<evidence type="ECO:0000256" key="1">
    <source>
        <dbReference type="ARBA" id="ARBA00004651"/>
    </source>
</evidence>
<evidence type="ECO:0008006" key="9">
    <source>
        <dbReference type="Google" id="ProtNLM"/>
    </source>
</evidence>
<dbReference type="PANTHER" id="PTHR23513">
    <property type="entry name" value="INTEGRAL MEMBRANE EFFLUX PROTEIN-RELATED"/>
    <property type="match status" value="1"/>
</dbReference>
<dbReference type="InterPro" id="IPR036259">
    <property type="entry name" value="MFS_trans_sf"/>
</dbReference>
<dbReference type="OrthoDB" id="5344169at2759"/>
<keyword evidence="8" id="KW-1185">Reference proteome</keyword>
<feature type="transmembrane region" description="Helical" evidence="6">
    <location>
        <begin position="131"/>
        <end position="149"/>
    </location>
</feature>
<dbReference type="InterPro" id="IPR011701">
    <property type="entry name" value="MFS"/>
</dbReference>
<dbReference type="Proteomes" id="UP000193411">
    <property type="component" value="Unassembled WGS sequence"/>
</dbReference>
<evidence type="ECO:0000313" key="8">
    <source>
        <dbReference type="Proteomes" id="UP000193411"/>
    </source>
</evidence>
<dbReference type="SUPFAM" id="SSF103473">
    <property type="entry name" value="MFS general substrate transporter"/>
    <property type="match status" value="1"/>
</dbReference>
<keyword evidence="4 6" id="KW-1133">Transmembrane helix</keyword>
<dbReference type="PANTHER" id="PTHR23513:SF6">
    <property type="entry name" value="MAJOR FACILITATOR SUPERFAMILY ASSOCIATED DOMAIN-CONTAINING PROTEIN"/>
    <property type="match status" value="1"/>
</dbReference>
<dbReference type="Gene3D" id="1.20.1250.20">
    <property type="entry name" value="MFS general substrate transporter like domains"/>
    <property type="match status" value="1"/>
</dbReference>
<evidence type="ECO:0000256" key="5">
    <source>
        <dbReference type="ARBA" id="ARBA00023136"/>
    </source>
</evidence>
<feature type="transmembrane region" description="Helical" evidence="6">
    <location>
        <begin position="196"/>
        <end position="215"/>
    </location>
</feature>
<dbReference type="EMBL" id="MCFL01000055">
    <property type="protein sequence ID" value="ORZ31763.1"/>
    <property type="molecule type" value="Genomic_DNA"/>
</dbReference>
<feature type="transmembrane region" description="Helical" evidence="6">
    <location>
        <begin position="403"/>
        <end position="423"/>
    </location>
</feature>
<dbReference type="AlphaFoldDB" id="A0A1Y2HDI7"/>
<comment type="subcellular location">
    <subcellularLocation>
        <location evidence="1">Cell membrane</location>
        <topology evidence="1">Multi-pass membrane protein</topology>
    </subcellularLocation>
</comment>
<feature type="transmembrane region" description="Helical" evidence="6">
    <location>
        <begin position="357"/>
        <end position="382"/>
    </location>
</feature>
<evidence type="ECO:0000256" key="6">
    <source>
        <dbReference type="SAM" id="Phobius"/>
    </source>
</evidence>
<dbReference type="Pfam" id="PF07690">
    <property type="entry name" value="MFS_1"/>
    <property type="match status" value="1"/>
</dbReference>
<keyword evidence="5 6" id="KW-0472">Membrane</keyword>
<feature type="transmembrane region" description="Helical" evidence="6">
    <location>
        <begin position="300"/>
        <end position="321"/>
    </location>
</feature>
<evidence type="ECO:0000313" key="7">
    <source>
        <dbReference type="EMBL" id="ORZ31763.1"/>
    </source>
</evidence>
<feature type="transmembrane region" description="Helical" evidence="6">
    <location>
        <begin position="54"/>
        <end position="73"/>
    </location>
</feature>
<protein>
    <recommendedName>
        <fullName evidence="9">Major facilitator superfamily domain-containing protein</fullName>
    </recommendedName>
</protein>
<comment type="caution">
    <text evidence="7">The sequence shown here is derived from an EMBL/GenBank/DDBJ whole genome shotgun (WGS) entry which is preliminary data.</text>
</comment>
<evidence type="ECO:0000256" key="3">
    <source>
        <dbReference type="ARBA" id="ARBA00022692"/>
    </source>
</evidence>
<evidence type="ECO:0000256" key="2">
    <source>
        <dbReference type="ARBA" id="ARBA00022475"/>
    </source>
</evidence>
<accession>A0A1Y2HDI7</accession>
<proteinExistence type="predicted"/>
<feature type="transmembrane region" description="Helical" evidence="6">
    <location>
        <begin position="170"/>
        <end position="190"/>
    </location>
</feature>
<gene>
    <name evidence="7" type="ORF">BCR44DRAFT_1416876</name>
</gene>
<keyword evidence="2" id="KW-1003">Cell membrane</keyword>
<dbReference type="GO" id="GO:0022857">
    <property type="term" value="F:transmembrane transporter activity"/>
    <property type="evidence" value="ECO:0007669"/>
    <property type="project" value="InterPro"/>
</dbReference>
<organism evidence="7 8">
    <name type="scientific">Catenaria anguillulae PL171</name>
    <dbReference type="NCBI Taxonomy" id="765915"/>
    <lineage>
        <taxon>Eukaryota</taxon>
        <taxon>Fungi</taxon>
        <taxon>Fungi incertae sedis</taxon>
        <taxon>Blastocladiomycota</taxon>
        <taxon>Blastocladiomycetes</taxon>
        <taxon>Blastocladiales</taxon>
        <taxon>Catenariaceae</taxon>
        <taxon>Catenaria</taxon>
    </lineage>
</organism>
<feature type="transmembrane region" description="Helical" evidence="6">
    <location>
        <begin position="85"/>
        <end position="106"/>
    </location>
</feature>
<dbReference type="GO" id="GO:0005886">
    <property type="term" value="C:plasma membrane"/>
    <property type="evidence" value="ECO:0007669"/>
    <property type="project" value="UniProtKB-SubCell"/>
</dbReference>
<reference evidence="7 8" key="1">
    <citation type="submission" date="2016-07" db="EMBL/GenBank/DDBJ databases">
        <title>Pervasive Adenine N6-methylation of Active Genes in Fungi.</title>
        <authorList>
            <consortium name="DOE Joint Genome Institute"/>
            <person name="Mondo S.J."/>
            <person name="Dannebaum R.O."/>
            <person name="Kuo R.C."/>
            <person name="Labutti K."/>
            <person name="Haridas S."/>
            <person name="Kuo A."/>
            <person name="Salamov A."/>
            <person name="Ahrendt S.R."/>
            <person name="Lipzen A."/>
            <person name="Sullivan W."/>
            <person name="Andreopoulos W.B."/>
            <person name="Clum A."/>
            <person name="Lindquist E."/>
            <person name="Daum C."/>
            <person name="Ramamoorthy G.K."/>
            <person name="Gryganskyi A."/>
            <person name="Culley D."/>
            <person name="Magnuson J.K."/>
            <person name="James T.Y."/>
            <person name="O'Malley M.A."/>
            <person name="Stajich J.E."/>
            <person name="Spatafora J.W."/>
            <person name="Visel A."/>
            <person name="Grigoriev I.V."/>
        </authorList>
    </citation>
    <scope>NUCLEOTIDE SEQUENCE [LARGE SCALE GENOMIC DNA]</scope>
    <source>
        <strain evidence="7 8">PL171</strain>
    </source>
</reference>